<proteinExistence type="predicted"/>
<keyword evidence="1" id="KW-0614">Plasmid</keyword>
<dbReference type="Proteomes" id="UP000028486">
    <property type="component" value="Plasmid pCIG1485E"/>
</dbReference>
<dbReference type="KEGG" id="caj:CIG1485E_a0036"/>
<dbReference type="HOGENOM" id="CLU_1500838_0_0_7"/>
<evidence type="ECO:0000313" key="2">
    <source>
        <dbReference type="Proteomes" id="UP000028486"/>
    </source>
</evidence>
<dbReference type="EMBL" id="CP009044">
    <property type="protein sequence ID" value="AII15561.1"/>
    <property type="molecule type" value="Genomic_DNA"/>
</dbReference>
<sequence>MKNVVNETMETSSQLFELVDFGAALKPLERTHPQSFPCGGYGYMQIDYLESDYDGVFPTKASWAKYAKSVDEDGASYILSKMLGGSKKLKGDIGYCQCEREAWYEDTCTMTFKEPIKMVVGGYRSGEGKWIDIIEEVDYLKGEITYEWLWSRGDERASAIEIYLHIKDYGKLDGGVKCA</sequence>
<keyword evidence="2" id="KW-1185">Reference proteome</keyword>
<name>A0A076FC94_9BACT</name>
<dbReference type="RefSeq" id="WP_041572689.1">
    <property type="nucleotide sequence ID" value="NZ_CP009044.1"/>
</dbReference>
<protein>
    <submittedName>
        <fullName evidence="1">Uncharacterized protein</fullName>
    </submittedName>
</protein>
<reference evidence="1 2" key="1">
    <citation type="journal article" date="2014" name="Genome Announc.">
        <title>Complete Genome Sequence of Campylobacter iguaniorum Strain 1485ET, Isolated from a Bearded Dragon (Pogona vitticeps).</title>
        <authorList>
            <person name="Gilbert M.J."/>
            <person name="Miller W.G."/>
            <person name="Yee E."/>
            <person name="Kik M."/>
            <person name="Wagenaar J.A."/>
            <person name="Duim B."/>
        </authorList>
    </citation>
    <scope>NUCLEOTIDE SEQUENCE [LARGE SCALE GENOMIC DNA]</scope>
    <source>
        <strain evidence="1 2">1485E</strain>
        <plasmid evidence="1">pCIG1485E</plasmid>
    </source>
</reference>
<geneLocation type="plasmid" evidence="1 2">
    <name>pCIG1485E</name>
</geneLocation>
<dbReference type="AlphaFoldDB" id="A0A076FC94"/>
<organism evidence="1 2">
    <name type="scientific">Campylobacter iguaniorum</name>
    <dbReference type="NCBI Taxonomy" id="1244531"/>
    <lineage>
        <taxon>Bacteria</taxon>
        <taxon>Pseudomonadati</taxon>
        <taxon>Campylobacterota</taxon>
        <taxon>Epsilonproteobacteria</taxon>
        <taxon>Campylobacterales</taxon>
        <taxon>Campylobacteraceae</taxon>
        <taxon>Campylobacter</taxon>
    </lineage>
</organism>
<gene>
    <name evidence="1" type="ORF">CIG1485E_a0036</name>
</gene>
<accession>A0A076FC94</accession>
<evidence type="ECO:0000313" key="1">
    <source>
        <dbReference type="EMBL" id="AII15561.1"/>
    </source>
</evidence>